<evidence type="ECO:0000313" key="2">
    <source>
        <dbReference type="EMBL" id="KAL3231471.1"/>
    </source>
</evidence>
<feature type="compositionally biased region" description="Polar residues" evidence="1">
    <location>
        <begin position="227"/>
        <end position="236"/>
    </location>
</feature>
<name>A0ABR4NSZ8_9SACH</name>
<feature type="compositionally biased region" description="Polar residues" evidence="1">
    <location>
        <begin position="200"/>
        <end position="215"/>
    </location>
</feature>
<organism evidence="2 3">
    <name type="scientific">Nakaseomyces bracarensis</name>
    <dbReference type="NCBI Taxonomy" id="273131"/>
    <lineage>
        <taxon>Eukaryota</taxon>
        <taxon>Fungi</taxon>
        <taxon>Dikarya</taxon>
        <taxon>Ascomycota</taxon>
        <taxon>Saccharomycotina</taxon>
        <taxon>Saccharomycetes</taxon>
        <taxon>Saccharomycetales</taxon>
        <taxon>Saccharomycetaceae</taxon>
        <taxon>Nakaseomyces</taxon>
    </lineage>
</organism>
<reference evidence="2 3" key="1">
    <citation type="submission" date="2024-05" db="EMBL/GenBank/DDBJ databases">
        <title>Long read based assembly of the Candida bracarensis genome reveals expanded adhesin content.</title>
        <authorList>
            <person name="Marcet-Houben M."/>
            <person name="Ksiezopolska E."/>
            <person name="Gabaldon T."/>
        </authorList>
    </citation>
    <scope>NUCLEOTIDE SEQUENCE [LARGE SCALE GENOMIC DNA]</scope>
    <source>
        <strain evidence="2 3">CBM6</strain>
    </source>
</reference>
<dbReference type="EMBL" id="JBEVYD010000007">
    <property type="protein sequence ID" value="KAL3231471.1"/>
    <property type="molecule type" value="Genomic_DNA"/>
</dbReference>
<evidence type="ECO:0000313" key="3">
    <source>
        <dbReference type="Proteomes" id="UP001623330"/>
    </source>
</evidence>
<gene>
    <name evidence="2" type="ORF">RNJ44_00506</name>
</gene>
<keyword evidence="3" id="KW-1185">Reference proteome</keyword>
<accession>A0ABR4NSZ8</accession>
<evidence type="ECO:0000256" key="1">
    <source>
        <dbReference type="SAM" id="MobiDB-lite"/>
    </source>
</evidence>
<comment type="caution">
    <text evidence="2">The sequence shown here is derived from an EMBL/GenBank/DDBJ whole genome shotgun (WGS) entry which is preliminary data.</text>
</comment>
<protein>
    <submittedName>
        <fullName evidence="2">Regulator of calcineurin 2</fullName>
    </submittedName>
</protein>
<feature type="compositionally biased region" description="Polar residues" evidence="1">
    <location>
        <begin position="182"/>
        <end position="192"/>
    </location>
</feature>
<feature type="region of interest" description="Disordered" evidence="1">
    <location>
        <begin position="95"/>
        <end position="236"/>
    </location>
</feature>
<dbReference type="Proteomes" id="UP001623330">
    <property type="component" value="Unassembled WGS sequence"/>
</dbReference>
<feature type="compositionally biased region" description="Polar residues" evidence="1">
    <location>
        <begin position="108"/>
        <end position="119"/>
    </location>
</feature>
<proteinExistence type="predicted"/>
<sequence>MKTQVLITDVPKEKFDKKWPKELEHKLFEKYPELRPRLQYFTPLPFMDRVIIIMDDEESATKVYEYLKTVEPTTSQADSEIKLYMTESLLSNRFRSRSTGEVAEESDSLGTQAHSQVDNGTDKPVLSLDTNPVRTGIDAGSLAMGSPSLSPDRRSSVESPTLLKFADGDRAHLYQEPLPNKEGNSSSTSLASENDETVLKQPQNLSNLSILTEGSSGVGAGSPPRSPSITVREFTT</sequence>